<evidence type="ECO:0000313" key="2">
    <source>
        <dbReference type="EMBL" id="RLN42869.1"/>
    </source>
</evidence>
<comment type="caution">
    <text evidence="2">The sequence shown here is derived from an EMBL/GenBank/DDBJ whole genome shotgun (WGS) entry which is preliminary data.</text>
</comment>
<keyword evidence="3" id="KW-1185">Reference proteome</keyword>
<organism evidence="2 3">
    <name type="scientific">Panicum miliaceum</name>
    <name type="common">Proso millet</name>
    <name type="synonym">Broomcorn millet</name>
    <dbReference type="NCBI Taxonomy" id="4540"/>
    <lineage>
        <taxon>Eukaryota</taxon>
        <taxon>Viridiplantae</taxon>
        <taxon>Streptophyta</taxon>
        <taxon>Embryophyta</taxon>
        <taxon>Tracheophyta</taxon>
        <taxon>Spermatophyta</taxon>
        <taxon>Magnoliopsida</taxon>
        <taxon>Liliopsida</taxon>
        <taxon>Poales</taxon>
        <taxon>Poaceae</taxon>
        <taxon>PACMAD clade</taxon>
        <taxon>Panicoideae</taxon>
        <taxon>Panicodae</taxon>
        <taxon>Paniceae</taxon>
        <taxon>Panicinae</taxon>
        <taxon>Panicum</taxon>
        <taxon>Panicum sect. Panicum</taxon>
    </lineage>
</organism>
<accession>A0A3L6TRJ9</accession>
<name>A0A3L6TRJ9_PANMI</name>
<sequence length="356" mass="39125">MDPAWLPRATPSSGACLAAAPPRDRGSSGPPLPCSASSPDLDPIRWFRSASAHLPCTDLSGFCPSPKRIWAIGSQQASCFAYFASHRRSLSWLPTICSSEEEEREQIRGKIGRERGRRRAMVNSAGRKRLWSYHSDRLPTTTPVLSVDTLQQLGYQEIVREGRDHRVHGAESSSAQFRGFELHGYERPGAPKIVAVQHPLHILRHHPLHSRQPRSRKRMLNSTVELIALWASSSPSLLAFCFSHLIIAVLLLGGRGCASELDTHGRGECTPEAAHAEPLHDVQVHGGGKSNGGQEGPAAAAANIIAAHHQVVAADAPSRSQEKRDGDAEEDELMVRAEEFIQRMNRAWRTENVRPC</sequence>
<feature type="region of interest" description="Disordered" evidence="1">
    <location>
        <begin position="1"/>
        <end position="36"/>
    </location>
</feature>
<dbReference type="AlphaFoldDB" id="A0A3L6TRJ9"/>
<reference evidence="3" key="1">
    <citation type="journal article" date="2019" name="Nat. Commun.">
        <title>The genome of broomcorn millet.</title>
        <authorList>
            <person name="Zou C."/>
            <person name="Miki D."/>
            <person name="Li D."/>
            <person name="Tang Q."/>
            <person name="Xiao L."/>
            <person name="Rajput S."/>
            <person name="Deng P."/>
            <person name="Jia W."/>
            <person name="Huang R."/>
            <person name="Zhang M."/>
            <person name="Sun Y."/>
            <person name="Hu J."/>
            <person name="Fu X."/>
            <person name="Schnable P.S."/>
            <person name="Li F."/>
            <person name="Zhang H."/>
            <person name="Feng B."/>
            <person name="Zhu X."/>
            <person name="Liu R."/>
            <person name="Schnable J.C."/>
            <person name="Zhu J.-K."/>
            <person name="Zhang H."/>
        </authorList>
    </citation>
    <scope>NUCLEOTIDE SEQUENCE [LARGE SCALE GENOMIC DNA]</scope>
</reference>
<dbReference type="EMBL" id="PQIB02000001">
    <property type="protein sequence ID" value="RLN42869.1"/>
    <property type="molecule type" value="Genomic_DNA"/>
</dbReference>
<evidence type="ECO:0000256" key="1">
    <source>
        <dbReference type="SAM" id="MobiDB-lite"/>
    </source>
</evidence>
<protein>
    <submittedName>
        <fullName evidence="2">Uncharacterized protein</fullName>
    </submittedName>
</protein>
<dbReference type="PANTHER" id="PTHR36595:SF1">
    <property type="entry name" value="TRANSMEMBRANE PROTEIN"/>
    <property type="match status" value="1"/>
</dbReference>
<dbReference type="Proteomes" id="UP000275267">
    <property type="component" value="Unassembled WGS sequence"/>
</dbReference>
<gene>
    <name evidence="2" type="ORF">C2845_PM01G09320</name>
</gene>
<dbReference type="STRING" id="4540.A0A3L6TRJ9"/>
<dbReference type="PANTHER" id="PTHR36595">
    <property type="entry name" value="TRANSMEMBRANE PROTEIN"/>
    <property type="match status" value="1"/>
</dbReference>
<proteinExistence type="predicted"/>
<feature type="region of interest" description="Disordered" evidence="1">
    <location>
        <begin position="311"/>
        <end position="331"/>
    </location>
</feature>
<evidence type="ECO:0000313" key="3">
    <source>
        <dbReference type="Proteomes" id="UP000275267"/>
    </source>
</evidence>
<dbReference type="OrthoDB" id="680179at2759"/>